<dbReference type="InParanoid" id="A0A1Y2H359"/>
<dbReference type="AlphaFoldDB" id="A0A1Y2H359"/>
<feature type="compositionally biased region" description="Low complexity" evidence="5">
    <location>
        <begin position="169"/>
        <end position="202"/>
    </location>
</feature>
<comment type="caution">
    <text evidence="7">The sequence shown here is derived from an EMBL/GenBank/DDBJ whole genome shotgun (WGS) entry which is preliminary data.</text>
</comment>
<dbReference type="GeneID" id="33572845"/>
<dbReference type="Gene3D" id="3.30.40.10">
    <property type="entry name" value="Zinc/RING finger domain, C3HC4 (zinc finger)"/>
    <property type="match status" value="1"/>
</dbReference>
<evidence type="ECO:0000313" key="7">
    <source>
        <dbReference type="EMBL" id="ORZ28431.1"/>
    </source>
</evidence>
<feature type="region of interest" description="Disordered" evidence="5">
    <location>
        <begin position="21"/>
        <end position="82"/>
    </location>
</feature>
<dbReference type="Proteomes" id="UP000193648">
    <property type="component" value="Unassembled WGS sequence"/>
</dbReference>
<dbReference type="RefSeq" id="XP_021886116.1">
    <property type="nucleotide sequence ID" value="XM_022031004.1"/>
</dbReference>
<feature type="domain" description="FYVE-type" evidence="6">
    <location>
        <begin position="91"/>
        <end position="147"/>
    </location>
</feature>
<evidence type="ECO:0000256" key="5">
    <source>
        <dbReference type="SAM" id="MobiDB-lite"/>
    </source>
</evidence>
<keyword evidence="3" id="KW-0862">Zinc</keyword>
<organism evidence="7 8">
    <name type="scientific">Lobosporangium transversale</name>
    <dbReference type="NCBI Taxonomy" id="64571"/>
    <lineage>
        <taxon>Eukaryota</taxon>
        <taxon>Fungi</taxon>
        <taxon>Fungi incertae sedis</taxon>
        <taxon>Mucoromycota</taxon>
        <taxon>Mortierellomycotina</taxon>
        <taxon>Mortierellomycetes</taxon>
        <taxon>Mortierellales</taxon>
        <taxon>Mortierellaceae</taxon>
        <taxon>Lobosporangium</taxon>
    </lineage>
</organism>
<dbReference type="Pfam" id="PF01363">
    <property type="entry name" value="FYVE"/>
    <property type="match status" value="1"/>
</dbReference>
<evidence type="ECO:0000256" key="3">
    <source>
        <dbReference type="ARBA" id="ARBA00022833"/>
    </source>
</evidence>
<evidence type="ECO:0000256" key="2">
    <source>
        <dbReference type="ARBA" id="ARBA00022771"/>
    </source>
</evidence>
<accession>A0A1Y2H359</accession>
<dbReference type="GO" id="GO:0008270">
    <property type="term" value="F:zinc ion binding"/>
    <property type="evidence" value="ECO:0007669"/>
    <property type="project" value="UniProtKB-KW"/>
</dbReference>
<feature type="region of interest" description="Disordered" evidence="5">
    <location>
        <begin position="169"/>
        <end position="206"/>
    </location>
</feature>
<dbReference type="PANTHER" id="PTHR46319:SF3">
    <property type="entry name" value="ZINC FINGER FYVE DOMAIN-CONTAINING PROTEIN"/>
    <property type="match status" value="1"/>
</dbReference>
<sequence length="286" mass="31467">MSDISGVWSSTRRRIASAPLMSYNSSSNSNSSGYNQSQSQSHSHSQSYISGDRFDRDNDSLRSNASLGITGPSRAHWKPDSSTNVCTWPGCRVEFGLFDRRHHCRKCGDIFCSTHCSKEVPLDQALDFNPIEGRKSRACVGCFEQFERWQGKTPTSSNSDYIFNNSYGNSNNNSNSNNNNSSSSYNSVYHSANSGGNSSANSTDPFSAPKISLSPIISAATQRPNIGRIPDGFLGGQSTREAIGRDDIVRRKSPSSRTIPIKRRPSTDPTVMPMPSVPHDWSWSTF</sequence>
<evidence type="ECO:0000256" key="1">
    <source>
        <dbReference type="ARBA" id="ARBA00022723"/>
    </source>
</evidence>
<keyword evidence="1" id="KW-0479">Metal-binding</keyword>
<proteinExistence type="predicted"/>
<gene>
    <name evidence="7" type="ORF">BCR41DRAFT_73848</name>
</gene>
<dbReference type="STRING" id="64571.A0A1Y2H359"/>
<keyword evidence="8" id="KW-1185">Reference proteome</keyword>
<evidence type="ECO:0000256" key="4">
    <source>
        <dbReference type="PROSITE-ProRule" id="PRU00091"/>
    </source>
</evidence>
<evidence type="ECO:0000313" key="8">
    <source>
        <dbReference type="Proteomes" id="UP000193648"/>
    </source>
</evidence>
<dbReference type="EMBL" id="MCFF01000002">
    <property type="protein sequence ID" value="ORZ28431.1"/>
    <property type="molecule type" value="Genomic_DNA"/>
</dbReference>
<dbReference type="CDD" id="cd15760">
    <property type="entry name" value="FYVE_scVPS27p_like"/>
    <property type="match status" value="1"/>
</dbReference>
<dbReference type="InterPro" id="IPR011011">
    <property type="entry name" value="Znf_FYVE_PHD"/>
</dbReference>
<dbReference type="SUPFAM" id="SSF57903">
    <property type="entry name" value="FYVE/PHD zinc finger"/>
    <property type="match status" value="1"/>
</dbReference>
<name>A0A1Y2H359_9FUNG</name>
<keyword evidence="2 4" id="KW-0863">Zinc-finger</keyword>
<dbReference type="SMART" id="SM00064">
    <property type="entry name" value="FYVE"/>
    <property type="match status" value="1"/>
</dbReference>
<dbReference type="PANTHER" id="PTHR46319">
    <property type="entry name" value="ZINC FINGER FYVE DOMAIN-CONTAINING PROTEIN"/>
    <property type="match status" value="1"/>
</dbReference>
<dbReference type="InterPro" id="IPR017455">
    <property type="entry name" value="Znf_FYVE-rel"/>
</dbReference>
<dbReference type="GO" id="GO:0031901">
    <property type="term" value="C:early endosome membrane"/>
    <property type="evidence" value="ECO:0007669"/>
    <property type="project" value="TreeGrafter"/>
</dbReference>
<evidence type="ECO:0000259" key="6">
    <source>
        <dbReference type="PROSITE" id="PS50178"/>
    </source>
</evidence>
<dbReference type="InterPro" id="IPR013083">
    <property type="entry name" value="Znf_RING/FYVE/PHD"/>
</dbReference>
<dbReference type="InterPro" id="IPR000306">
    <property type="entry name" value="Znf_FYVE"/>
</dbReference>
<dbReference type="GO" id="GO:0016197">
    <property type="term" value="P:endosomal transport"/>
    <property type="evidence" value="ECO:0007669"/>
    <property type="project" value="TreeGrafter"/>
</dbReference>
<protein>
    <recommendedName>
        <fullName evidence="6">FYVE-type domain-containing protein</fullName>
    </recommendedName>
</protein>
<feature type="region of interest" description="Disordered" evidence="5">
    <location>
        <begin position="252"/>
        <end position="273"/>
    </location>
</feature>
<dbReference type="PROSITE" id="PS50178">
    <property type="entry name" value="ZF_FYVE"/>
    <property type="match status" value="1"/>
</dbReference>
<feature type="compositionally biased region" description="Low complexity" evidence="5">
    <location>
        <begin position="22"/>
        <end position="51"/>
    </location>
</feature>
<reference evidence="7 8" key="1">
    <citation type="submission" date="2016-07" db="EMBL/GenBank/DDBJ databases">
        <title>Pervasive Adenine N6-methylation of Active Genes in Fungi.</title>
        <authorList>
            <consortium name="DOE Joint Genome Institute"/>
            <person name="Mondo S.J."/>
            <person name="Dannebaum R.O."/>
            <person name="Kuo R.C."/>
            <person name="Labutti K."/>
            <person name="Haridas S."/>
            <person name="Kuo A."/>
            <person name="Salamov A."/>
            <person name="Ahrendt S.R."/>
            <person name="Lipzen A."/>
            <person name="Sullivan W."/>
            <person name="Andreopoulos W.B."/>
            <person name="Clum A."/>
            <person name="Lindquist E."/>
            <person name="Daum C."/>
            <person name="Ramamoorthy G.K."/>
            <person name="Gryganskyi A."/>
            <person name="Culley D."/>
            <person name="Magnuson J.K."/>
            <person name="James T.Y."/>
            <person name="O'Malley M.A."/>
            <person name="Stajich J.E."/>
            <person name="Spatafora J.W."/>
            <person name="Visel A."/>
            <person name="Grigoriev I.V."/>
        </authorList>
    </citation>
    <scope>NUCLEOTIDE SEQUENCE [LARGE SCALE GENOMIC DNA]</scope>
    <source>
        <strain evidence="7 8">NRRL 3116</strain>
    </source>
</reference>
<dbReference type="OrthoDB" id="197676at2759"/>